<keyword evidence="1" id="KW-0479">Metal-binding</keyword>
<evidence type="ECO:0000256" key="1">
    <source>
        <dbReference type="ARBA" id="ARBA00022723"/>
    </source>
</evidence>
<dbReference type="OrthoDB" id="5231159at2759"/>
<dbReference type="EMBL" id="KL142371">
    <property type="protein sequence ID" value="KDR81037.1"/>
    <property type="molecule type" value="Genomic_DNA"/>
</dbReference>
<dbReference type="Pfam" id="PF01753">
    <property type="entry name" value="zf-MYND"/>
    <property type="match status" value="1"/>
</dbReference>
<dbReference type="AlphaFoldDB" id="A0A067TFC4"/>
<gene>
    <name evidence="6" type="ORF">GALMADRAFT_241659</name>
</gene>
<evidence type="ECO:0000313" key="6">
    <source>
        <dbReference type="EMBL" id="KDR81037.1"/>
    </source>
</evidence>
<keyword evidence="3" id="KW-0862">Zinc</keyword>
<dbReference type="GO" id="GO:0008270">
    <property type="term" value="F:zinc ion binding"/>
    <property type="evidence" value="ECO:0007669"/>
    <property type="project" value="UniProtKB-KW"/>
</dbReference>
<protein>
    <recommendedName>
        <fullName evidence="5">MYND-type domain-containing protein</fullName>
    </recommendedName>
</protein>
<dbReference type="Pfam" id="PF26632">
    <property type="entry name" value="DUF8205"/>
    <property type="match status" value="1"/>
</dbReference>
<proteinExistence type="predicted"/>
<dbReference type="InterPro" id="IPR058518">
    <property type="entry name" value="DUF8205"/>
</dbReference>
<feature type="domain" description="MYND-type" evidence="5">
    <location>
        <begin position="36"/>
        <end position="77"/>
    </location>
</feature>
<evidence type="ECO:0000313" key="7">
    <source>
        <dbReference type="Proteomes" id="UP000027222"/>
    </source>
</evidence>
<reference evidence="7" key="1">
    <citation type="journal article" date="2014" name="Proc. Natl. Acad. Sci. U.S.A.">
        <title>Extensive sampling of basidiomycete genomes demonstrates inadequacy of the white-rot/brown-rot paradigm for wood decay fungi.</title>
        <authorList>
            <person name="Riley R."/>
            <person name="Salamov A.A."/>
            <person name="Brown D.W."/>
            <person name="Nagy L.G."/>
            <person name="Floudas D."/>
            <person name="Held B.W."/>
            <person name="Levasseur A."/>
            <person name="Lombard V."/>
            <person name="Morin E."/>
            <person name="Otillar R."/>
            <person name="Lindquist E.A."/>
            <person name="Sun H."/>
            <person name="LaButti K.M."/>
            <person name="Schmutz J."/>
            <person name="Jabbour D."/>
            <person name="Luo H."/>
            <person name="Baker S.E."/>
            <person name="Pisabarro A.G."/>
            <person name="Walton J.D."/>
            <person name="Blanchette R.A."/>
            <person name="Henrissat B."/>
            <person name="Martin F."/>
            <person name="Cullen D."/>
            <person name="Hibbett D.S."/>
            <person name="Grigoriev I.V."/>
        </authorList>
    </citation>
    <scope>NUCLEOTIDE SEQUENCE [LARGE SCALE GENOMIC DNA]</scope>
    <source>
        <strain evidence="7">CBS 339.88</strain>
    </source>
</reference>
<dbReference type="STRING" id="685588.A0A067TFC4"/>
<evidence type="ECO:0000259" key="5">
    <source>
        <dbReference type="PROSITE" id="PS50865"/>
    </source>
</evidence>
<evidence type="ECO:0000256" key="3">
    <source>
        <dbReference type="ARBA" id="ARBA00022833"/>
    </source>
</evidence>
<sequence length="326" mass="37094">MAVHRPSPTLTEVYLNPQNSESIKAAGNELKTAVGCSNCQRPESDSVKLRKCAKCKMILYCSKECQTRDWPTHKSHCKIAADQKVHTIADLVNYFLANKYLHKYLELALMLELGLELESMDDVLDRLFIAQFYVGIEPCDVEDFQRLWSPKFHFDPSEKVMMKGMFQLLGLTTSSAHPRDVPSTRSHDTSHFANFRRQADEKGHKNDPLVECEFVAMTDGIVSIQSSVASISFGACLLAKELKMITISTGIDKPLTVATCLEFINMRIRQDSENQFRLRTRMEVQDVRAINYTGNINKHISTKGSWIDVYKKTLREKVDRESVYAA</sequence>
<dbReference type="Gene3D" id="6.10.140.2220">
    <property type="match status" value="1"/>
</dbReference>
<organism evidence="6 7">
    <name type="scientific">Galerina marginata (strain CBS 339.88)</name>
    <dbReference type="NCBI Taxonomy" id="685588"/>
    <lineage>
        <taxon>Eukaryota</taxon>
        <taxon>Fungi</taxon>
        <taxon>Dikarya</taxon>
        <taxon>Basidiomycota</taxon>
        <taxon>Agaricomycotina</taxon>
        <taxon>Agaricomycetes</taxon>
        <taxon>Agaricomycetidae</taxon>
        <taxon>Agaricales</taxon>
        <taxon>Agaricineae</taxon>
        <taxon>Strophariaceae</taxon>
        <taxon>Galerina</taxon>
    </lineage>
</organism>
<evidence type="ECO:0000256" key="4">
    <source>
        <dbReference type="PROSITE-ProRule" id="PRU00134"/>
    </source>
</evidence>
<dbReference type="PROSITE" id="PS50865">
    <property type="entry name" value="ZF_MYND_2"/>
    <property type="match status" value="1"/>
</dbReference>
<dbReference type="HOGENOM" id="CLU_060143_1_0_1"/>
<dbReference type="Proteomes" id="UP000027222">
    <property type="component" value="Unassembled WGS sequence"/>
</dbReference>
<accession>A0A067TFC4</accession>
<keyword evidence="7" id="KW-1185">Reference proteome</keyword>
<evidence type="ECO:0000256" key="2">
    <source>
        <dbReference type="ARBA" id="ARBA00022771"/>
    </source>
</evidence>
<keyword evidence="2 4" id="KW-0863">Zinc-finger</keyword>
<dbReference type="PROSITE" id="PS01360">
    <property type="entry name" value="ZF_MYND_1"/>
    <property type="match status" value="1"/>
</dbReference>
<dbReference type="InterPro" id="IPR002893">
    <property type="entry name" value="Znf_MYND"/>
</dbReference>
<name>A0A067TFC4_GALM3</name>
<dbReference type="SUPFAM" id="SSF144232">
    <property type="entry name" value="HIT/MYND zinc finger-like"/>
    <property type="match status" value="1"/>
</dbReference>